<evidence type="ECO:0000313" key="1">
    <source>
        <dbReference type="EMBL" id="EGY29730.1"/>
    </source>
</evidence>
<dbReference type="EMBL" id="AGCA01000055">
    <property type="protein sequence ID" value="EGY29730.1"/>
    <property type="molecule type" value="Genomic_DNA"/>
</dbReference>
<protein>
    <recommendedName>
        <fullName evidence="3">Transposase</fullName>
    </recommendedName>
</protein>
<name>G2GX01_9ENTR</name>
<organism evidence="1 2">
    <name type="scientific">Candidatus Regiella insecticola 5.15</name>
    <dbReference type="NCBI Taxonomy" id="1005043"/>
    <lineage>
        <taxon>Bacteria</taxon>
        <taxon>Pseudomonadati</taxon>
        <taxon>Pseudomonadota</taxon>
        <taxon>Gammaproteobacteria</taxon>
        <taxon>Enterobacterales</taxon>
        <taxon>Enterobacteriaceae</taxon>
        <taxon>aphid secondary symbionts</taxon>
        <taxon>Candidatus Regiella</taxon>
    </lineage>
</organism>
<evidence type="ECO:0000313" key="2">
    <source>
        <dbReference type="Proteomes" id="UP000004116"/>
    </source>
</evidence>
<comment type="caution">
    <text evidence="1">The sequence shown here is derived from an EMBL/GenBank/DDBJ whole genome shotgun (WGS) entry which is preliminary data.</text>
</comment>
<accession>G2GX01</accession>
<gene>
    <name evidence="1" type="ORF">Rin_00002880</name>
</gene>
<reference evidence="1 2" key="1">
    <citation type="journal article" date="2012" name="Genome Res.">
        <title>Genomic basis of endosymbiont-conferred protection against an insect parasitoid.</title>
        <authorList>
            <person name="Hansen A.K."/>
            <person name="Vorburger C."/>
            <person name="Moran N.A."/>
        </authorList>
    </citation>
    <scope>NUCLEOTIDE SEQUENCE [LARGE SCALE GENOMIC DNA]</scope>
    <source>
        <strain evidence="2">R5.15</strain>
    </source>
</reference>
<sequence>MNRKLRHPFQVGHAWWNYYCAHADKIRPVVVDNLIKLFACGTSALGFAHWRCQKEGCTQRLGLIKRLLQGGGHRGQQN</sequence>
<keyword evidence="2" id="KW-1185">Reference proteome</keyword>
<proteinExistence type="predicted"/>
<dbReference type="OrthoDB" id="6979325at2"/>
<dbReference type="Proteomes" id="UP000004116">
    <property type="component" value="Unassembled WGS sequence"/>
</dbReference>
<dbReference type="AlphaFoldDB" id="G2GX01"/>
<evidence type="ECO:0008006" key="3">
    <source>
        <dbReference type="Google" id="ProtNLM"/>
    </source>
</evidence>